<dbReference type="Proteomes" id="UP001642501">
    <property type="component" value="Unassembled WGS sequence"/>
</dbReference>
<keyword evidence="7" id="KW-0256">Endoplasmic reticulum</keyword>
<feature type="region of interest" description="Disordered" evidence="11">
    <location>
        <begin position="362"/>
        <end position="382"/>
    </location>
</feature>
<evidence type="ECO:0000256" key="6">
    <source>
        <dbReference type="ARBA" id="ARBA00022553"/>
    </source>
</evidence>
<keyword evidence="5" id="KW-0963">Cytoplasm</keyword>
<evidence type="ECO:0000256" key="7">
    <source>
        <dbReference type="ARBA" id="ARBA00022824"/>
    </source>
</evidence>
<evidence type="ECO:0000256" key="10">
    <source>
        <dbReference type="ARBA" id="ARBA00024805"/>
    </source>
</evidence>
<keyword evidence="8" id="KW-0647">Proteasome</keyword>
<evidence type="ECO:0000256" key="3">
    <source>
        <dbReference type="ARBA" id="ARBA00006405"/>
    </source>
</evidence>
<feature type="compositionally biased region" description="Low complexity" evidence="11">
    <location>
        <begin position="238"/>
        <end position="248"/>
    </location>
</feature>
<dbReference type="Pfam" id="PF08577">
    <property type="entry name" value="PI31_Prot_C"/>
    <property type="match status" value="1"/>
</dbReference>
<protein>
    <recommendedName>
        <fullName evidence="16">Proteasome inhibitor PI31 subunit</fullName>
    </recommendedName>
</protein>
<gene>
    <name evidence="14" type="ORF">SEPCBS57363_006042</name>
</gene>
<reference evidence="14 15" key="1">
    <citation type="submission" date="2024-01" db="EMBL/GenBank/DDBJ databases">
        <authorList>
            <person name="Allen C."/>
            <person name="Tagirdzhanova G."/>
        </authorList>
    </citation>
    <scope>NUCLEOTIDE SEQUENCE [LARGE SCALE GENOMIC DNA]</scope>
    <source>
        <strain evidence="14 15">CBS 573.63</strain>
    </source>
</reference>
<keyword evidence="4" id="KW-0488">Methylation</keyword>
<evidence type="ECO:0000313" key="15">
    <source>
        <dbReference type="Proteomes" id="UP001642501"/>
    </source>
</evidence>
<dbReference type="Pfam" id="PF11566">
    <property type="entry name" value="PI31_Prot_N"/>
    <property type="match status" value="1"/>
</dbReference>
<evidence type="ECO:0000256" key="1">
    <source>
        <dbReference type="ARBA" id="ARBA00004240"/>
    </source>
</evidence>
<organism evidence="14 15">
    <name type="scientific">Sporothrix epigloea</name>
    <dbReference type="NCBI Taxonomy" id="1892477"/>
    <lineage>
        <taxon>Eukaryota</taxon>
        <taxon>Fungi</taxon>
        <taxon>Dikarya</taxon>
        <taxon>Ascomycota</taxon>
        <taxon>Pezizomycotina</taxon>
        <taxon>Sordariomycetes</taxon>
        <taxon>Sordariomycetidae</taxon>
        <taxon>Ophiostomatales</taxon>
        <taxon>Ophiostomataceae</taxon>
        <taxon>Sporothrix</taxon>
    </lineage>
</organism>
<evidence type="ECO:0000313" key="14">
    <source>
        <dbReference type="EMBL" id="CAK7274209.1"/>
    </source>
</evidence>
<comment type="caution">
    <text evidence="14">The sequence shown here is derived from an EMBL/GenBank/DDBJ whole genome shotgun (WGS) entry which is preliminary data.</text>
</comment>
<evidence type="ECO:0000256" key="11">
    <source>
        <dbReference type="SAM" id="MobiDB-lite"/>
    </source>
</evidence>
<dbReference type="PANTHER" id="PTHR13266">
    <property type="entry name" value="PROTEASOME INHIBITOR"/>
    <property type="match status" value="1"/>
</dbReference>
<evidence type="ECO:0000256" key="9">
    <source>
        <dbReference type="ARBA" id="ARBA00022990"/>
    </source>
</evidence>
<dbReference type="Gene3D" id="3.40.1000.30">
    <property type="match status" value="1"/>
</dbReference>
<evidence type="ECO:0000256" key="8">
    <source>
        <dbReference type="ARBA" id="ARBA00022942"/>
    </source>
</evidence>
<feature type="domain" description="PI31 proteasome regulator N-terminal" evidence="13">
    <location>
        <begin position="42"/>
        <end position="220"/>
    </location>
</feature>
<evidence type="ECO:0000256" key="5">
    <source>
        <dbReference type="ARBA" id="ARBA00022490"/>
    </source>
</evidence>
<feature type="compositionally biased region" description="Low complexity" evidence="11">
    <location>
        <begin position="303"/>
        <end position="328"/>
    </location>
</feature>
<proteinExistence type="inferred from homology"/>
<dbReference type="InterPro" id="IPR045128">
    <property type="entry name" value="PI31-like"/>
</dbReference>
<dbReference type="EMBL" id="CAWUOM010000159">
    <property type="protein sequence ID" value="CAK7274209.1"/>
    <property type="molecule type" value="Genomic_DNA"/>
</dbReference>
<feature type="region of interest" description="Disordered" evidence="11">
    <location>
        <begin position="227"/>
        <end position="336"/>
    </location>
</feature>
<feature type="compositionally biased region" description="Gly residues" evidence="11">
    <location>
        <begin position="458"/>
        <end position="493"/>
    </location>
</feature>
<dbReference type="InterPro" id="IPR013886">
    <property type="entry name" value="PI31_Prot_C"/>
</dbReference>
<sequence length="493" mass="50787">MVTSPTASAGVDNPVGPAPLLATMSAVLPASTLLDDTGNALPDIGSPLDAIALFCHAFLASLGFRFQQVVHNYHSGTTRTIRGDIGAGEQDSNRLPPSWNDGSDEADLGFTYSLEDDAGGPVKSLNISIKASGATMHVSAVAIDSPALIGQMSVSVAQFLNTKMLPVFLPAADRSGSGDIPSSQRFDTLRELYCDADALSLLSKLFQFEIVQRLIPNLERPGYKRLEKHPDQKASDTGLSSLQKGGSKSEAHNGNSGSVAEQNYADKSNSEIFNDRANPPPFLEEPVGVRPPQESLPDPGPFVPDAGSVPVSGSGSSASRADPARPAADFPPPQFEDEHQMLRAPGVGGRGSGFGIGYDDLNPPHLGPRDPLHPSLTGSSNSGLRIGPGGFGGMHPTFDDPLFTGIRGQGGRGHNGEFDPQHPPGARWDEPGPAGTDPSGLLNDFGEDGSPPGHLGRGHLGGRGGGFGGGFGSSGGAFGGDRGGFGGFGGGFA</sequence>
<keyword evidence="15" id="KW-1185">Reference proteome</keyword>
<evidence type="ECO:0000259" key="13">
    <source>
        <dbReference type="Pfam" id="PF11566"/>
    </source>
</evidence>
<evidence type="ECO:0008006" key="16">
    <source>
        <dbReference type="Google" id="ProtNLM"/>
    </source>
</evidence>
<dbReference type="PANTHER" id="PTHR13266:SF1">
    <property type="entry name" value="PROTEASOME INHIBITOR PI31 SUBUNIT"/>
    <property type="match status" value="1"/>
</dbReference>
<feature type="compositionally biased region" description="Polar residues" evidence="11">
    <location>
        <begin position="252"/>
        <end position="272"/>
    </location>
</feature>
<comment type="similarity">
    <text evidence="3">Belongs to the proteasome inhibitor PI31 family.</text>
</comment>
<evidence type="ECO:0000256" key="4">
    <source>
        <dbReference type="ARBA" id="ARBA00022481"/>
    </source>
</evidence>
<name>A0ABP0E0V8_9PEZI</name>
<keyword evidence="6" id="KW-0597">Phosphoprotein</keyword>
<dbReference type="InterPro" id="IPR021625">
    <property type="entry name" value="PI31_Prot_N"/>
</dbReference>
<evidence type="ECO:0000256" key="2">
    <source>
        <dbReference type="ARBA" id="ARBA00004496"/>
    </source>
</evidence>
<comment type="subcellular location">
    <subcellularLocation>
        <location evidence="2">Cytoplasm</location>
    </subcellularLocation>
    <subcellularLocation>
        <location evidence="1">Endoplasmic reticulum</location>
    </subcellularLocation>
</comment>
<comment type="function">
    <text evidence="10">Plays an important role in control of proteasome function. Inhibits the hydrolysis of protein and peptide substrates by the 20S proteasome. Also inhibits the activation of the proteasome by the proteasome regulatory proteins PA700 and PA28.</text>
</comment>
<keyword evidence="9" id="KW-0007">Acetylation</keyword>
<accession>A0ABP0E0V8</accession>
<feature type="domain" description="PI31 proteasome regulator C-terminal" evidence="12">
    <location>
        <begin position="356"/>
        <end position="431"/>
    </location>
</feature>
<feature type="region of interest" description="Disordered" evidence="11">
    <location>
        <begin position="409"/>
        <end position="493"/>
    </location>
</feature>
<feature type="region of interest" description="Disordered" evidence="11">
    <location>
        <begin position="81"/>
        <end position="100"/>
    </location>
</feature>
<evidence type="ECO:0000259" key="12">
    <source>
        <dbReference type="Pfam" id="PF08577"/>
    </source>
</evidence>